<evidence type="ECO:0000256" key="1">
    <source>
        <dbReference type="SAM" id="Phobius"/>
    </source>
</evidence>
<keyword evidence="1" id="KW-0472">Membrane</keyword>
<dbReference type="AlphaFoldDB" id="A0A915E3U7"/>
<dbReference type="Proteomes" id="UP000887574">
    <property type="component" value="Unplaced"/>
</dbReference>
<evidence type="ECO:0000313" key="2">
    <source>
        <dbReference type="Proteomes" id="UP000887574"/>
    </source>
</evidence>
<sequence>MMEADSLPVKVETSDKPSYEIDLDNAPKPADQSNATYLKKLKRKDVQGLRAVAIFSVICFIFGPRFFVISGYLTAQILSKQTKITFPVMSRFYCRRIQRIVPIYALFIYATLHAGSFLLSSEDFKKMGSDAISALTFSTNFQNIFKNDDFFAMCSPTDFSTHLVLAIEMQFYLLAPLLFYFLLKPCLKTRAAWISAMVMLASFGLQMVSYQAMAFGLVFCRFWQFFVGITAFFLGAENKQMGGRDQEENDLFSIECVDETKGLLQMDEVAGPEATNIVPANEEVASFSTVFVVIQSYNILSTMLSFLPSTLIGLLILSLLTLAVRNPQNGIAPSVCGSVHRMPSLPWLVSDPDALLAD</sequence>
<reference evidence="3" key="1">
    <citation type="submission" date="2022-11" db="UniProtKB">
        <authorList>
            <consortium name="WormBaseParasite"/>
        </authorList>
    </citation>
    <scope>IDENTIFICATION</scope>
</reference>
<dbReference type="GO" id="GO:0000271">
    <property type="term" value="P:polysaccharide biosynthetic process"/>
    <property type="evidence" value="ECO:0007669"/>
    <property type="project" value="TreeGrafter"/>
</dbReference>
<proteinExistence type="predicted"/>
<dbReference type="InterPro" id="IPR050879">
    <property type="entry name" value="Acyltransferase_3"/>
</dbReference>
<evidence type="ECO:0000313" key="3">
    <source>
        <dbReference type="WBParaSite" id="jg26671"/>
    </source>
</evidence>
<dbReference type="PANTHER" id="PTHR23028">
    <property type="entry name" value="ACETYLTRANSFERASE"/>
    <property type="match status" value="1"/>
</dbReference>
<protein>
    <submittedName>
        <fullName evidence="3">Uncharacterized protein</fullName>
    </submittedName>
</protein>
<feature type="transmembrane region" description="Helical" evidence="1">
    <location>
        <begin position="163"/>
        <end position="183"/>
    </location>
</feature>
<organism evidence="2 3">
    <name type="scientific">Ditylenchus dipsaci</name>
    <dbReference type="NCBI Taxonomy" id="166011"/>
    <lineage>
        <taxon>Eukaryota</taxon>
        <taxon>Metazoa</taxon>
        <taxon>Ecdysozoa</taxon>
        <taxon>Nematoda</taxon>
        <taxon>Chromadorea</taxon>
        <taxon>Rhabditida</taxon>
        <taxon>Tylenchina</taxon>
        <taxon>Tylenchomorpha</taxon>
        <taxon>Sphaerularioidea</taxon>
        <taxon>Anguinidae</taxon>
        <taxon>Anguininae</taxon>
        <taxon>Ditylenchus</taxon>
    </lineage>
</organism>
<feature type="transmembrane region" description="Helical" evidence="1">
    <location>
        <begin position="190"/>
        <end position="208"/>
    </location>
</feature>
<keyword evidence="1" id="KW-0812">Transmembrane</keyword>
<feature type="transmembrane region" description="Helical" evidence="1">
    <location>
        <begin position="304"/>
        <end position="324"/>
    </location>
</feature>
<keyword evidence="2" id="KW-1185">Reference proteome</keyword>
<feature type="transmembrane region" description="Helical" evidence="1">
    <location>
        <begin position="51"/>
        <end position="79"/>
    </location>
</feature>
<feature type="transmembrane region" description="Helical" evidence="1">
    <location>
        <begin position="100"/>
        <end position="119"/>
    </location>
</feature>
<dbReference type="GO" id="GO:0016020">
    <property type="term" value="C:membrane"/>
    <property type="evidence" value="ECO:0007669"/>
    <property type="project" value="TreeGrafter"/>
</dbReference>
<accession>A0A915E3U7</accession>
<name>A0A915E3U7_9BILA</name>
<dbReference type="PANTHER" id="PTHR23028:SF53">
    <property type="entry name" value="ACYL_TRANSF_3 DOMAIN-CONTAINING PROTEIN"/>
    <property type="match status" value="1"/>
</dbReference>
<feature type="transmembrane region" description="Helical" evidence="1">
    <location>
        <begin position="214"/>
        <end position="234"/>
    </location>
</feature>
<keyword evidence="1" id="KW-1133">Transmembrane helix</keyword>
<dbReference type="WBParaSite" id="jg26671">
    <property type="protein sequence ID" value="jg26671"/>
    <property type="gene ID" value="jg26671"/>
</dbReference>